<accession>C0EEV6</accession>
<organism evidence="1 2">
    <name type="scientific">[Clostridium] methylpentosum DSM 5476</name>
    <dbReference type="NCBI Taxonomy" id="537013"/>
    <lineage>
        <taxon>Bacteria</taxon>
        <taxon>Bacillati</taxon>
        <taxon>Bacillota</taxon>
        <taxon>Clostridia</taxon>
        <taxon>Eubacteriales</taxon>
        <taxon>Oscillospiraceae</taxon>
        <taxon>Oscillospiraceae incertae sedis</taxon>
    </lineage>
</organism>
<proteinExistence type="predicted"/>
<dbReference type="PANTHER" id="PTHR43434">
    <property type="entry name" value="PHOSPHOGLYCOLATE PHOSPHATASE"/>
    <property type="match status" value="1"/>
</dbReference>
<dbReference type="Pfam" id="PF13419">
    <property type="entry name" value="HAD_2"/>
    <property type="match status" value="1"/>
</dbReference>
<dbReference type="STRING" id="537013.CLOSTMETH_02395"/>
<dbReference type="PANTHER" id="PTHR43434:SF1">
    <property type="entry name" value="PHOSPHOGLYCOLATE PHOSPHATASE"/>
    <property type="match status" value="1"/>
</dbReference>
<dbReference type="InterPro" id="IPR023198">
    <property type="entry name" value="PGP-like_dom2"/>
</dbReference>
<dbReference type="PRINTS" id="PR00413">
    <property type="entry name" value="HADHALOGNASE"/>
</dbReference>
<dbReference type="EMBL" id="ACEC01000078">
    <property type="protein sequence ID" value="EEG29999.1"/>
    <property type="molecule type" value="Genomic_DNA"/>
</dbReference>
<gene>
    <name evidence="1" type="ORF">CLOSTMETH_02395</name>
</gene>
<name>C0EEV6_9FIRM</name>
<reference evidence="1 2" key="1">
    <citation type="submission" date="2009-01" db="EMBL/GenBank/DDBJ databases">
        <authorList>
            <person name="Fulton L."/>
            <person name="Clifton S."/>
            <person name="Fulton B."/>
            <person name="Xu J."/>
            <person name="Minx P."/>
            <person name="Pepin K.H."/>
            <person name="Johnson M."/>
            <person name="Bhonagiri V."/>
            <person name="Nash W.E."/>
            <person name="Mardis E.R."/>
            <person name="Wilson R.K."/>
        </authorList>
    </citation>
    <scope>NUCLEOTIDE SEQUENCE [LARGE SCALE GENOMIC DNA]</scope>
    <source>
        <strain evidence="1 2">DSM 5476</strain>
    </source>
</reference>
<protein>
    <submittedName>
        <fullName evidence="1">Putative phosphoglycolate phosphatase, bacterial</fullName>
    </submittedName>
</protein>
<dbReference type="InterPro" id="IPR041492">
    <property type="entry name" value="HAD_2"/>
</dbReference>
<dbReference type="HOGENOM" id="CLU_045011_19_1_9"/>
<dbReference type="Gene3D" id="3.40.50.1000">
    <property type="entry name" value="HAD superfamily/HAD-like"/>
    <property type="match status" value="1"/>
</dbReference>
<dbReference type="GO" id="GO:0008967">
    <property type="term" value="F:phosphoglycolate phosphatase activity"/>
    <property type="evidence" value="ECO:0007669"/>
    <property type="project" value="TreeGrafter"/>
</dbReference>
<dbReference type="Gene3D" id="1.10.150.240">
    <property type="entry name" value="Putative phosphatase, domain 2"/>
    <property type="match status" value="1"/>
</dbReference>
<dbReference type="FunFam" id="3.40.50.1000:FF:000022">
    <property type="entry name" value="Phosphoglycolate phosphatase"/>
    <property type="match status" value="1"/>
</dbReference>
<dbReference type="AlphaFoldDB" id="C0EEV6"/>
<dbReference type="InterPro" id="IPR050155">
    <property type="entry name" value="HAD-like_hydrolase_sf"/>
</dbReference>
<keyword evidence="2" id="KW-1185">Reference proteome</keyword>
<dbReference type="NCBIfam" id="TIGR01549">
    <property type="entry name" value="HAD-SF-IA-v1"/>
    <property type="match status" value="1"/>
</dbReference>
<dbReference type="SFLD" id="SFLDS00003">
    <property type="entry name" value="Haloacid_Dehalogenase"/>
    <property type="match status" value="1"/>
</dbReference>
<dbReference type="InterPro" id="IPR023214">
    <property type="entry name" value="HAD_sf"/>
</dbReference>
<dbReference type="GO" id="GO:0006281">
    <property type="term" value="P:DNA repair"/>
    <property type="evidence" value="ECO:0007669"/>
    <property type="project" value="TreeGrafter"/>
</dbReference>
<reference evidence="1 2" key="2">
    <citation type="submission" date="2009-02" db="EMBL/GenBank/DDBJ databases">
        <title>Draft genome sequence of Clostridium methylpentosum (DSM 5476).</title>
        <authorList>
            <person name="Sudarsanam P."/>
            <person name="Ley R."/>
            <person name="Guruge J."/>
            <person name="Turnbaugh P.J."/>
            <person name="Mahowald M."/>
            <person name="Liep D."/>
            <person name="Gordon J."/>
        </authorList>
    </citation>
    <scope>NUCLEOTIDE SEQUENCE [LARGE SCALE GENOMIC DNA]</scope>
    <source>
        <strain evidence="1 2">DSM 5476</strain>
    </source>
</reference>
<dbReference type="SUPFAM" id="SSF56784">
    <property type="entry name" value="HAD-like"/>
    <property type="match status" value="1"/>
</dbReference>
<sequence length="214" mass="23606">MIKLCIFDLDGTLIDSVEDLADSTNYALARRGLPTHPVKSYYTFVGNGIPKLIERASGIPQGEPGYQEIYDGFMEYYDAHSTDKTVVYDGMPEVVQQINRRGILCAVLSNKADVFVKQLMETLFPAASFVRVQGKNDAYPAKPHPASLNALIKELGMEKSECIYVGDSNVDVFTAHNAGIPCIGVEWGFRGREELVAAGAEFLAQKPFDILTYL</sequence>
<dbReference type="SFLD" id="SFLDG01129">
    <property type="entry name" value="C1.5:_HAD__Beta-PGM__Phosphata"/>
    <property type="match status" value="1"/>
</dbReference>
<dbReference type="eggNOG" id="COG0546">
    <property type="taxonomic scope" value="Bacteria"/>
</dbReference>
<evidence type="ECO:0000313" key="1">
    <source>
        <dbReference type="EMBL" id="EEG29999.1"/>
    </source>
</evidence>
<comment type="caution">
    <text evidence="1">The sequence shown here is derived from an EMBL/GenBank/DDBJ whole genome shotgun (WGS) entry which is preliminary data.</text>
</comment>
<dbReference type="Proteomes" id="UP000003340">
    <property type="component" value="Unassembled WGS sequence"/>
</dbReference>
<dbReference type="InterPro" id="IPR006439">
    <property type="entry name" value="HAD-SF_hydro_IA"/>
</dbReference>
<dbReference type="GO" id="GO:0005829">
    <property type="term" value="C:cytosol"/>
    <property type="evidence" value="ECO:0007669"/>
    <property type="project" value="TreeGrafter"/>
</dbReference>
<dbReference type="InterPro" id="IPR036412">
    <property type="entry name" value="HAD-like_sf"/>
</dbReference>
<evidence type="ECO:0000313" key="2">
    <source>
        <dbReference type="Proteomes" id="UP000003340"/>
    </source>
</evidence>